<dbReference type="RefSeq" id="WP_197090189.1">
    <property type="nucleotide sequence ID" value="NZ_CAQN01001071.1"/>
</dbReference>
<protein>
    <recommendedName>
        <fullName evidence="5">Porin</fullName>
    </recommendedName>
</protein>
<evidence type="ECO:0000313" key="4">
    <source>
        <dbReference type="Proteomes" id="UP000018130"/>
    </source>
</evidence>
<name>T2JZ83_CROWT</name>
<dbReference type="EMBL" id="CAQN01001071">
    <property type="protein sequence ID" value="CCQ69937.1"/>
    <property type="molecule type" value="Genomic_DNA"/>
</dbReference>
<sequence length="623" mass="70629">MLLLLFFISIFGQINYINSVHAETFSQEEKQGWSQWKTWKNFPHDQIQLGFSNSDYGGMMDLEYKCFNQVGSENDEKKYQTYLYRIAEQKEPSEYLRIEVGCWQNNQFTATSIINGLLINYNSSSSYNSQLSSQTIIQCPREFTGWDIIKTFETENYTLALCQQNNNLYLVGHEKQQHEAFIAAQVITNNDTLILATDDNGLFIEISNNQLKITLNDEVIAQETILNNNQETNAETLSDYQNASGLGGPSSVNNELREDAKQKESLFPEIDETFQPWFEFKEKLAQDSGLTFGIDYNFLYQNLSQSAGLDEASGGMFRVFGNWNLLGRNTDSPGSVVFKVENRHIFPKIAPQNLGFETGYVGLTGTQFGDFGWGVTNLYWQQKFNNGKISFVIGKVDPTDYVGIYGLTNPVTHFQNLAFLTDPSIAVPNQGLGIAVGAMLSDNIYFITGFSDANGEPTRDGFDTFFDDAEYFKHIELGYTSSFERRYFDNIHLTAWHIDEREKAQVPDSWGVAFSASWFIDDQWIPFLRMGYSEGDAALNERNISIGLGRYFSRNGDLLGVGLSWGKPATDGLENQVTSEAFYRIQMSQNWAITPSVQVIFDPALNPEKDVIAVFGIRSRLNF</sequence>
<evidence type="ECO:0000313" key="3">
    <source>
        <dbReference type="EMBL" id="CCQ69937.1"/>
    </source>
</evidence>
<dbReference type="AlphaFoldDB" id="T2JZ83"/>
<dbReference type="Gene3D" id="2.40.160.180">
    <property type="entry name" value="Carbohydrate-selective porin OprB"/>
    <property type="match status" value="1"/>
</dbReference>
<dbReference type="InterPro" id="IPR038673">
    <property type="entry name" value="OprB_sf"/>
</dbReference>
<gene>
    <name evidence="3" type="ORF">CWATWH0402_3811</name>
</gene>
<comment type="caution">
    <text evidence="3">The sequence shown here is derived from an EMBL/GenBank/DDBJ whole genome shotgun (WGS) entry which is preliminary data.</text>
</comment>
<dbReference type="InterPro" id="IPR007049">
    <property type="entry name" value="Carb-sel_porin_OprB"/>
</dbReference>
<proteinExistence type="inferred from homology"/>
<evidence type="ECO:0008006" key="5">
    <source>
        <dbReference type="Google" id="ProtNLM"/>
    </source>
</evidence>
<reference evidence="3 4" key="1">
    <citation type="submission" date="2013-01" db="EMBL/GenBank/DDBJ databases">
        <authorList>
            <person name="Bench S."/>
        </authorList>
    </citation>
    <scope>NUCLEOTIDE SEQUENCE [LARGE SCALE GENOMIC DNA]</scope>
    <source>
        <strain evidence="3 4">WH 0402</strain>
    </source>
</reference>
<dbReference type="GO" id="GO:0008643">
    <property type="term" value="P:carbohydrate transport"/>
    <property type="evidence" value="ECO:0007669"/>
    <property type="project" value="InterPro"/>
</dbReference>
<evidence type="ECO:0000256" key="1">
    <source>
        <dbReference type="ARBA" id="ARBA00008769"/>
    </source>
</evidence>
<dbReference type="Proteomes" id="UP000018130">
    <property type="component" value="Unassembled WGS sequence"/>
</dbReference>
<dbReference type="InterPro" id="IPR052932">
    <property type="entry name" value="OprB_Porin"/>
</dbReference>
<evidence type="ECO:0000256" key="2">
    <source>
        <dbReference type="RuleBase" id="RU363072"/>
    </source>
</evidence>
<dbReference type="PANTHER" id="PTHR37944:SF1">
    <property type="entry name" value="PORIN B"/>
    <property type="match status" value="1"/>
</dbReference>
<dbReference type="GO" id="GO:0016020">
    <property type="term" value="C:membrane"/>
    <property type="evidence" value="ECO:0007669"/>
    <property type="project" value="InterPro"/>
</dbReference>
<dbReference type="PANTHER" id="PTHR37944">
    <property type="entry name" value="PORIN B"/>
    <property type="match status" value="1"/>
</dbReference>
<dbReference type="Pfam" id="PF04966">
    <property type="entry name" value="OprB"/>
    <property type="match status" value="1"/>
</dbReference>
<organism evidence="3 4">
    <name type="scientific">Crocosphaera watsonii WH 0402</name>
    <dbReference type="NCBI Taxonomy" id="1284629"/>
    <lineage>
        <taxon>Bacteria</taxon>
        <taxon>Bacillati</taxon>
        <taxon>Cyanobacteriota</taxon>
        <taxon>Cyanophyceae</taxon>
        <taxon>Oscillatoriophycideae</taxon>
        <taxon>Chroococcales</taxon>
        <taxon>Aphanothecaceae</taxon>
        <taxon>Crocosphaera</taxon>
    </lineage>
</organism>
<dbReference type="GO" id="GO:0015288">
    <property type="term" value="F:porin activity"/>
    <property type="evidence" value="ECO:0007669"/>
    <property type="project" value="InterPro"/>
</dbReference>
<comment type="similarity">
    <text evidence="1 2">Belongs to the OprB family.</text>
</comment>
<reference evidence="3 4" key="2">
    <citation type="submission" date="2013-09" db="EMBL/GenBank/DDBJ databases">
        <title>Whole genome comparison of six Crocosphaera watsonii strains with differing phenotypes.</title>
        <authorList>
            <person name="Bench S.R."/>
            <person name="Heller P."/>
            <person name="Frank I."/>
            <person name="Arciniega M."/>
            <person name="Shilova I.N."/>
            <person name="Zehr J.P."/>
        </authorList>
    </citation>
    <scope>NUCLEOTIDE SEQUENCE [LARGE SCALE GENOMIC DNA]</scope>
    <source>
        <strain evidence="3 4">WH 0402</strain>
    </source>
</reference>
<accession>T2JZ83</accession>